<reference evidence="2 4" key="1">
    <citation type="submission" date="2018-06" db="EMBL/GenBank/DDBJ databases">
        <authorList>
            <consortium name="Pathogen Informatics"/>
            <person name="Doyle S."/>
        </authorList>
    </citation>
    <scope>NUCLEOTIDE SEQUENCE [LARGE SCALE GENOMIC DNA]</scope>
    <source>
        <strain evidence="2 4">NCTC10597</strain>
    </source>
</reference>
<evidence type="ECO:0000313" key="3">
    <source>
        <dbReference type="EMBL" id="TDR36027.1"/>
    </source>
</evidence>
<dbReference type="Proteomes" id="UP000254330">
    <property type="component" value="Unassembled WGS sequence"/>
</dbReference>
<reference evidence="3 5" key="2">
    <citation type="submission" date="2019-03" db="EMBL/GenBank/DDBJ databases">
        <title>Genomic Encyclopedia of Type Strains, Phase IV (KMG-IV): sequencing the most valuable type-strain genomes for metagenomic binning, comparative biology and taxonomic classification.</title>
        <authorList>
            <person name="Goeker M."/>
        </authorList>
    </citation>
    <scope>NUCLEOTIDE SEQUENCE [LARGE SCALE GENOMIC DNA]</scope>
    <source>
        <strain evidence="3 5">DSM 20580</strain>
    </source>
</reference>
<dbReference type="PANTHER" id="PTHR40052">
    <property type="entry name" value="UPF0403 PROTEIN YQIW-RELATED"/>
    <property type="match status" value="1"/>
</dbReference>
<keyword evidence="5" id="KW-1185">Reference proteome</keyword>
<comment type="similarity">
    <text evidence="1">Belongs to the bacilliredoxin family.</text>
</comment>
<dbReference type="Proteomes" id="UP000294641">
    <property type="component" value="Unassembled WGS sequence"/>
</dbReference>
<gene>
    <name evidence="2" type="primary">yphP</name>
    <name evidence="3" type="ORF">DFR61_12726</name>
    <name evidence="2" type="ORF">NCTC10597_01130</name>
</gene>
<dbReference type="Gene3D" id="3.40.30.10">
    <property type="entry name" value="Glutaredoxin"/>
    <property type="match status" value="1"/>
</dbReference>
<protein>
    <submittedName>
        <fullName evidence="2">Bacillithiol system oxidoreductase, YphP/YqiW family</fullName>
    </submittedName>
    <submittedName>
        <fullName evidence="3">YphP/YqiW family bacilliredoxin</fullName>
    </submittedName>
</protein>
<evidence type="ECO:0000256" key="1">
    <source>
        <dbReference type="ARBA" id="ARBA00038305"/>
    </source>
</evidence>
<evidence type="ECO:0000313" key="2">
    <source>
        <dbReference type="EMBL" id="STX09455.1"/>
    </source>
</evidence>
<dbReference type="InterPro" id="IPR009474">
    <property type="entry name" value="BrxB/BrxA"/>
</dbReference>
<dbReference type="RefSeq" id="WP_109350219.1">
    <property type="nucleotide sequence ID" value="NZ_BJUE01000021.1"/>
</dbReference>
<dbReference type="PANTHER" id="PTHR40052:SF2">
    <property type="entry name" value="BACILLIREDOXIN BRXA"/>
    <property type="match status" value="1"/>
</dbReference>
<dbReference type="Pfam" id="PF06491">
    <property type="entry name" value="Disulph_isomer"/>
    <property type="match status" value="1"/>
</dbReference>
<organism evidence="2 4">
    <name type="scientific">Kurthia zopfii</name>
    <dbReference type="NCBI Taxonomy" id="1650"/>
    <lineage>
        <taxon>Bacteria</taxon>
        <taxon>Bacillati</taxon>
        <taxon>Bacillota</taxon>
        <taxon>Bacilli</taxon>
        <taxon>Bacillales</taxon>
        <taxon>Caryophanaceae</taxon>
        <taxon>Kurthia</taxon>
    </lineage>
</organism>
<dbReference type="Gene3D" id="6.10.250.2150">
    <property type="match status" value="1"/>
</dbReference>
<evidence type="ECO:0000313" key="5">
    <source>
        <dbReference type="Proteomes" id="UP000294641"/>
    </source>
</evidence>
<accession>A0A8B4Q9T2</accession>
<dbReference type="EMBL" id="UGNP01000001">
    <property type="protein sequence ID" value="STX09455.1"/>
    <property type="molecule type" value="Genomic_DNA"/>
</dbReference>
<proteinExistence type="inferred from homology"/>
<evidence type="ECO:0000313" key="4">
    <source>
        <dbReference type="Proteomes" id="UP000254330"/>
    </source>
</evidence>
<name>A0A8B4Q9T2_9BACL</name>
<sequence>MTNAYDDYMRGIVAPMRQELVDAGFTQLLTPDDVVDHMQESKGTSVIIINSVCGCAAGLARPAVIEAVNQVEVKPEHLVTVFAGQEKEATAQMRMFFDEVPPSSPSIAVWKDGNLAYFIPREQIEGQMMEQVRDHLVGALEQVCSK</sequence>
<dbReference type="OrthoDB" id="9793981at2"/>
<dbReference type="EMBL" id="SNZG01000027">
    <property type="protein sequence ID" value="TDR36027.1"/>
    <property type="molecule type" value="Genomic_DNA"/>
</dbReference>
<comment type="caution">
    <text evidence="2">The sequence shown here is derived from an EMBL/GenBank/DDBJ whole genome shotgun (WGS) entry which is preliminary data.</text>
</comment>
<dbReference type="NCBIfam" id="TIGR04191">
    <property type="entry name" value="YphP_YqiW"/>
    <property type="match status" value="1"/>
</dbReference>
<dbReference type="AlphaFoldDB" id="A0A8B4Q9T2"/>